<dbReference type="Gene3D" id="2.30.30.30">
    <property type="match status" value="1"/>
</dbReference>
<dbReference type="Gene3D" id="2.40.50.140">
    <property type="entry name" value="Nucleic acid-binding proteins"/>
    <property type="match status" value="1"/>
</dbReference>
<dbReference type="SUPFAM" id="SSF50104">
    <property type="entry name" value="Translation proteins SH3-like domain"/>
    <property type="match status" value="1"/>
</dbReference>
<evidence type="ECO:0000313" key="4">
    <source>
        <dbReference type="Proteomes" id="UP000321947"/>
    </source>
</evidence>
<dbReference type="EMBL" id="SSTD01011206">
    <property type="protein sequence ID" value="TYK09961.1"/>
    <property type="molecule type" value="Genomic_DNA"/>
</dbReference>
<comment type="similarity">
    <text evidence="1">Belongs to the elongation factor P family.</text>
</comment>
<dbReference type="InterPro" id="IPR013185">
    <property type="entry name" value="Transl_elong_KOW-like"/>
</dbReference>
<comment type="caution">
    <text evidence="3">The sequence shown here is derived from an EMBL/GenBank/DDBJ whole genome shotgun (WGS) entry which is preliminary data.</text>
</comment>
<dbReference type="InterPro" id="IPR020599">
    <property type="entry name" value="Transl_elong_fac_P/YeiP"/>
</dbReference>
<evidence type="ECO:0000256" key="1">
    <source>
        <dbReference type="ARBA" id="ARBA00009479"/>
    </source>
</evidence>
<dbReference type="AlphaFoldDB" id="A0A5D3CDQ2"/>
<dbReference type="PANTHER" id="PTHR30053">
    <property type="entry name" value="ELONGATION FACTOR P"/>
    <property type="match status" value="1"/>
</dbReference>
<keyword evidence="3" id="KW-0251">Elongation factor</keyword>
<evidence type="ECO:0000313" key="3">
    <source>
        <dbReference type="EMBL" id="TYK09961.1"/>
    </source>
</evidence>
<dbReference type="Pfam" id="PF01132">
    <property type="entry name" value="EFP"/>
    <property type="match status" value="1"/>
</dbReference>
<dbReference type="CDD" id="cd04470">
    <property type="entry name" value="S1_EF-P_repeat_1"/>
    <property type="match status" value="1"/>
</dbReference>
<proteinExistence type="inferred from homology"/>
<dbReference type="InterPro" id="IPR008991">
    <property type="entry name" value="Translation_prot_SH3-like_sf"/>
</dbReference>
<keyword evidence="3" id="KW-0648">Protein biosynthesis</keyword>
<dbReference type="InterPro" id="IPR014722">
    <property type="entry name" value="Rib_uL2_dom2"/>
</dbReference>
<dbReference type="FunFam" id="2.40.50.140:FF:000009">
    <property type="entry name" value="Elongation factor P"/>
    <property type="match status" value="1"/>
</dbReference>
<evidence type="ECO:0000259" key="2">
    <source>
        <dbReference type="SMART" id="SM01185"/>
    </source>
</evidence>
<accession>A0A5D3CDQ2</accession>
<dbReference type="PANTHER" id="PTHR30053:SF14">
    <property type="entry name" value="TRANSLATION ELONGATION FACTOR KOW-LIKE DOMAIN-CONTAINING PROTEIN"/>
    <property type="match status" value="1"/>
</dbReference>
<organism evidence="3 4">
    <name type="scientific">Cucumis melo var. makuwa</name>
    <name type="common">Oriental melon</name>
    <dbReference type="NCBI Taxonomy" id="1194695"/>
    <lineage>
        <taxon>Eukaryota</taxon>
        <taxon>Viridiplantae</taxon>
        <taxon>Streptophyta</taxon>
        <taxon>Embryophyta</taxon>
        <taxon>Tracheophyta</taxon>
        <taxon>Spermatophyta</taxon>
        <taxon>Magnoliopsida</taxon>
        <taxon>eudicotyledons</taxon>
        <taxon>Gunneridae</taxon>
        <taxon>Pentapetalae</taxon>
        <taxon>rosids</taxon>
        <taxon>fabids</taxon>
        <taxon>Cucurbitales</taxon>
        <taxon>Cucurbitaceae</taxon>
        <taxon>Benincaseae</taxon>
        <taxon>Cucumis</taxon>
    </lineage>
</organism>
<dbReference type="GO" id="GO:0003746">
    <property type="term" value="F:translation elongation factor activity"/>
    <property type="evidence" value="ECO:0007669"/>
    <property type="project" value="UniProtKB-KW"/>
</dbReference>
<gene>
    <name evidence="3" type="ORF">E5676_scaffold16G00900</name>
</gene>
<protein>
    <submittedName>
        <fullName evidence="3">Elongation factor P</fullName>
    </submittedName>
</protein>
<dbReference type="InterPro" id="IPR001059">
    <property type="entry name" value="Transl_elong_P/YeiP_cen"/>
</dbReference>
<dbReference type="Proteomes" id="UP000321947">
    <property type="component" value="Unassembled WGS sequence"/>
</dbReference>
<dbReference type="GO" id="GO:0005737">
    <property type="term" value="C:cytoplasm"/>
    <property type="evidence" value="ECO:0007669"/>
    <property type="project" value="TreeGrafter"/>
</dbReference>
<reference evidence="3 4" key="1">
    <citation type="submission" date="2019-08" db="EMBL/GenBank/DDBJ databases">
        <title>Draft genome sequences of two oriental melons (Cucumis melo L. var makuwa).</title>
        <authorList>
            <person name="Kwon S.-Y."/>
        </authorList>
    </citation>
    <scope>NUCLEOTIDE SEQUENCE [LARGE SCALE GENOMIC DNA]</scope>
    <source>
        <strain evidence="4">cv. Chang Bougi</strain>
        <tissue evidence="3">Leaf</tissue>
    </source>
</reference>
<feature type="domain" description="Translation elongation factor P/YeiP central" evidence="2">
    <location>
        <begin position="141"/>
        <end position="196"/>
    </location>
</feature>
<name>A0A5D3CDQ2_CUCMM</name>
<dbReference type="SUPFAM" id="SSF50249">
    <property type="entry name" value="Nucleic acid-binding proteins"/>
    <property type="match status" value="1"/>
</dbReference>
<sequence>MMRTLLLRKGVSKALSSPSSINFSSFASSSSFLSDFLTSPQTRSAVDARRHLLGSLWSVIQHRGFKVHGSDVKVGNIIERKGYFPSVLIFDCELHVTKVDHSHEGRGKATIKVELRDVESGNKVTQRLATDESVDRVFVQEKAYIFMCKDRDAKVLLMDPDTFEQLEVSEELFGKAAMYLQDDMKVMVQLFNDTPLSASVPKRVTCVVTEAQPPMKGIAATPKYVPSPVDV</sequence>
<dbReference type="SMART" id="SM01185">
    <property type="entry name" value="EFP"/>
    <property type="match status" value="1"/>
</dbReference>
<dbReference type="Pfam" id="PF08207">
    <property type="entry name" value="EFP_N"/>
    <property type="match status" value="1"/>
</dbReference>
<dbReference type="InterPro" id="IPR012340">
    <property type="entry name" value="NA-bd_OB-fold"/>
</dbReference>